<dbReference type="Pfam" id="PF07823">
    <property type="entry name" value="CPDase"/>
    <property type="match status" value="1"/>
</dbReference>
<dbReference type="OrthoDB" id="514292at2759"/>
<dbReference type="Proteomes" id="UP000310066">
    <property type="component" value="Unassembled WGS sequence"/>
</dbReference>
<accession>A0A4U0V1Z4</accession>
<gene>
    <name evidence="1" type="ORF">B0A54_06523</name>
</gene>
<evidence type="ECO:0000313" key="1">
    <source>
        <dbReference type="EMBL" id="TKA41635.1"/>
    </source>
</evidence>
<evidence type="ECO:0008006" key="3">
    <source>
        <dbReference type="Google" id="ProtNLM"/>
    </source>
</evidence>
<dbReference type="GO" id="GO:0009187">
    <property type="term" value="P:cyclic nucleotide metabolic process"/>
    <property type="evidence" value="ECO:0007669"/>
    <property type="project" value="TreeGrafter"/>
</dbReference>
<dbReference type="InterPro" id="IPR012386">
    <property type="entry name" value="Cyclic-nucl_3Pdiesterase"/>
</dbReference>
<dbReference type="Gene3D" id="3.90.1140.10">
    <property type="entry name" value="Cyclic phosphodiesterase"/>
    <property type="match status" value="1"/>
</dbReference>
<name>A0A4U0V1Z4_9PEZI</name>
<evidence type="ECO:0000313" key="2">
    <source>
        <dbReference type="Proteomes" id="UP000310066"/>
    </source>
</evidence>
<comment type="caution">
    <text evidence="1">The sequence shown here is derived from an EMBL/GenBank/DDBJ whole genome shotgun (WGS) entry which is preliminary data.</text>
</comment>
<dbReference type="PANTHER" id="PTHR28141">
    <property type="entry name" value="2',3'-CYCLIC-NUCLEOTIDE 3'-PHOSPHODIESTERASE"/>
    <property type="match status" value="1"/>
</dbReference>
<dbReference type="EMBL" id="NAJP01000027">
    <property type="protein sequence ID" value="TKA41635.1"/>
    <property type="molecule type" value="Genomic_DNA"/>
</dbReference>
<dbReference type="STRING" id="329885.A0A4U0V1Z4"/>
<dbReference type="AlphaFoldDB" id="A0A4U0V1Z4"/>
<organism evidence="1 2">
    <name type="scientific">Friedmanniomyces endolithicus</name>
    <dbReference type="NCBI Taxonomy" id="329885"/>
    <lineage>
        <taxon>Eukaryota</taxon>
        <taxon>Fungi</taxon>
        <taxon>Dikarya</taxon>
        <taxon>Ascomycota</taxon>
        <taxon>Pezizomycotina</taxon>
        <taxon>Dothideomycetes</taxon>
        <taxon>Dothideomycetidae</taxon>
        <taxon>Mycosphaerellales</taxon>
        <taxon>Teratosphaeriaceae</taxon>
        <taxon>Friedmanniomyces</taxon>
    </lineage>
</organism>
<proteinExistence type="predicted"/>
<sequence length="204" mass="22848">MPGSSLWLVPPPDSHLHQALQDLISTHIPSIFPHPPPLPFTPHLTLTSEVFSSHPHPQLWLDNLTLPPQEILAGVTISIRDVLIGSPLFRKLAMACSKNRELCGLVARCRVAGVEGVEEGEADEWVIARFGPHCSLMYSEVPVDEVEAKLHEVGEKVQYAKERYPDSKAASGGEIWLVPTYKAIEDWKPIAIRQLPEMKWEWLT</sequence>
<dbReference type="InterPro" id="IPR009097">
    <property type="entry name" value="Cyclic_Pdiesterase"/>
</dbReference>
<dbReference type="SUPFAM" id="SSF55144">
    <property type="entry name" value="LigT-like"/>
    <property type="match status" value="1"/>
</dbReference>
<dbReference type="PANTHER" id="PTHR28141:SF1">
    <property type="entry name" value="2',3'-CYCLIC-NUCLEOTIDE 3'-PHOSPHODIESTERASE"/>
    <property type="match status" value="1"/>
</dbReference>
<protein>
    <recommendedName>
        <fullName evidence="3">2',3'-cyclic-nucleotide 3'-phosphodiesterase</fullName>
    </recommendedName>
</protein>
<dbReference type="GO" id="GO:0004113">
    <property type="term" value="F:2',3'-cyclic-nucleotide 3'-phosphodiesterase activity"/>
    <property type="evidence" value="ECO:0007669"/>
    <property type="project" value="TreeGrafter"/>
</dbReference>
<reference evidence="1 2" key="1">
    <citation type="submission" date="2017-03" db="EMBL/GenBank/DDBJ databases">
        <title>Genomes of endolithic fungi from Antarctica.</title>
        <authorList>
            <person name="Coleine C."/>
            <person name="Masonjones S."/>
            <person name="Stajich J.E."/>
        </authorList>
    </citation>
    <scope>NUCLEOTIDE SEQUENCE [LARGE SCALE GENOMIC DNA]</scope>
    <source>
        <strain evidence="1 2">CCFEE 5311</strain>
    </source>
</reference>